<protein>
    <recommendedName>
        <fullName evidence="5">GRF-type domain-containing protein</fullName>
    </recommendedName>
</protein>
<dbReference type="GO" id="GO:0003676">
    <property type="term" value="F:nucleic acid binding"/>
    <property type="evidence" value="ECO:0007669"/>
    <property type="project" value="InterPro"/>
</dbReference>
<evidence type="ECO:0000256" key="4">
    <source>
        <dbReference type="PROSITE-ProRule" id="PRU01343"/>
    </source>
</evidence>
<evidence type="ECO:0000256" key="2">
    <source>
        <dbReference type="ARBA" id="ARBA00022771"/>
    </source>
</evidence>
<proteinExistence type="predicted"/>
<dbReference type="InterPro" id="IPR012337">
    <property type="entry name" value="RNaseH-like_sf"/>
</dbReference>
<dbReference type="SUPFAM" id="SSF53098">
    <property type="entry name" value="Ribonuclease H-like"/>
    <property type="match status" value="1"/>
</dbReference>
<dbReference type="AlphaFoldDB" id="A0AAD8THN5"/>
<keyword evidence="2 4" id="KW-0863">Zinc-finger</keyword>
<dbReference type="Gene3D" id="3.30.420.10">
    <property type="entry name" value="Ribonuclease H-like superfamily/Ribonuclease H"/>
    <property type="match status" value="1"/>
</dbReference>
<dbReference type="EMBL" id="JAUUTY010000002">
    <property type="protein sequence ID" value="KAK1681836.1"/>
    <property type="molecule type" value="Genomic_DNA"/>
</dbReference>
<keyword evidence="1" id="KW-0479">Metal-binding</keyword>
<dbReference type="PANTHER" id="PTHR23044">
    <property type="entry name" value="3'-5' EXONUCLEASE ERI1-RELATED"/>
    <property type="match status" value="1"/>
</dbReference>
<evidence type="ECO:0000256" key="1">
    <source>
        <dbReference type="ARBA" id="ARBA00022723"/>
    </source>
</evidence>
<keyword evidence="7" id="KW-1185">Reference proteome</keyword>
<evidence type="ECO:0000259" key="5">
    <source>
        <dbReference type="PROSITE" id="PS51999"/>
    </source>
</evidence>
<dbReference type="Proteomes" id="UP001231189">
    <property type="component" value="Unassembled WGS sequence"/>
</dbReference>
<feature type="domain" description="GRF-type" evidence="5">
    <location>
        <begin position="206"/>
        <end position="249"/>
    </location>
</feature>
<dbReference type="PROSITE" id="PS51999">
    <property type="entry name" value="ZF_GRF"/>
    <property type="match status" value="1"/>
</dbReference>
<comment type="caution">
    <text evidence="6">The sequence shown here is derived from an EMBL/GenBank/DDBJ whole genome shotgun (WGS) entry which is preliminary data.</text>
</comment>
<dbReference type="GO" id="GO:0008270">
    <property type="term" value="F:zinc ion binding"/>
    <property type="evidence" value="ECO:0007669"/>
    <property type="project" value="UniProtKB-KW"/>
</dbReference>
<name>A0AAD8THN5_LOLMU</name>
<evidence type="ECO:0000313" key="6">
    <source>
        <dbReference type="EMBL" id="KAK1681836.1"/>
    </source>
</evidence>
<dbReference type="PANTHER" id="PTHR23044:SF60">
    <property type="entry name" value="OS01G0618000 PROTEIN"/>
    <property type="match status" value="1"/>
</dbReference>
<evidence type="ECO:0000313" key="7">
    <source>
        <dbReference type="Proteomes" id="UP001231189"/>
    </source>
</evidence>
<sequence>MSTPVSVTILTAYGDATQWRWAVGRSLAGEGRVAARSAATSSSSPTSSQCLILSAPRFPAIVRACFPSAADDDVERGGAVGSGASPAARVRVLPGLGFRGDLREGQAHLPARNHRIPLRVPFQAVIGGGGRFNLQEAVRAAGLQWEGRLHCGLDDARNTALLLVEIMRRGAKIAITGSLAPLPIQHKEEQQQQPHTSLCGGAAGACYCGVASRGGVVAMPGPMHGRCYWGCGNWTPTMGAVCPYFLWSN</sequence>
<dbReference type="InterPro" id="IPR010666">
    <property type="entry name" value="Znf_GRF"/>
</dbReference>
<gene>
    <name evidence="6" type="ORF">QYE76_042684</name>
</gene>
<reference evidence="6" key="1">
    <citation type="submission" date="2023-07" db="EMBL/GenBank/DDBJ databases">
        <title>A chromosome-level genome assembly of Lolium multiflorum.</title>
        <authorList>
            <person name="Chen Y."/>
            <person name="Copetti D."/>
            <person name="Kolliker R."/>
            <person name="Studer B."/>
        </authorList>
    </citation>
    <scope>NUCLEOTIDE SEQUENCE</scope>
    <source>
        <strain evidence="6">02402/16</strain>
        <tissue evidence="6">Leaf</tissue>
    </source>
</reference>
<organism evidence="6 7">
    <name type="scientific">Lolium multiflorum</name>
    <name type="common">Italian ryegrass</name>
    <name type="synonym">Lolium perenne subsp. multiflorum</name>
    <dbReference type="NCBI Taxonomy" id="4521"/>
    <lineage>
        <taxon>Eukaryota</taxon>
        <taxon>Viridiplantae</taxon>
        <taxon>Streptophyta</taxon>
        <taxon>Embryophyta</taxon>
        <taxon>Tracheophyta</taxon>
        <taxon>Spermatophyta</taxon>
        <taxon>Magnoliopsida</taxon>
        <taxon>Liliopsida</taxon>
        <taxon>Poales</taxon>
        <taxon>Poaceae</taxon>
        <taxon>BOP clade</taxon>
        <taxon>Pooideae</taxon>
        <taxon>Poodae</taxon>
        <taxon>Poeae</taxon>
        <taxon>Poeae Chloroplast Group 2 (Poeae type)</taxon>
        <taxon>Loliodinae</taxon>
        <taxon>Loliinae</taxon>
        <taxon>Lolium</taxon>
    </lineage>
</organism>
<dbReference type="InterPro" id="IPR036397">
    <property type="entry name" value="RNaseH_sf"/>
</dbReference>
<accession>A0AAD8THN5</accession>
<dbReference type="InterPro" id="IPR051274">
    <property type="entry name" value="3-5_Exoribonuclease"/>
</dbReference>
<keyword evidence="3" id="KW-0862">Zinc</keyword>
<evidence type="ECO:0000256" key="3">
    <source>
        <dbReference type="ARBA" id="ARBA00022833"/>
    </source>
</evidence>